<accession>A0A517L4M7</accession>
<protein>
    <submittedName>
        <fullName evidence="2">Uncharacterized protein</fullName>
    </submittedName>
</protein>
<name>A0A517L4M7_9PEZI</name>
<proteinExistence type="predicted"/>
<dbReference type="STRING" id="50376.A0A517L4M7"/>
<evidence type="ECO:0000256" key="1">
    <source>
        <dbReference type="SAM" id="MobiDB-lite"/>
    </source>
</evidence>
<gene>
    <name evidence="2" type="ORF">FKW77_010517</name>
</gene>
<feature type="region of interest" description="Disordered" evidence="1">
    <location>
        <begin position="377"/>
        <end position="408"/>
    </location>
</feature>
<dbReference type="Proteomes" id="UP000316270">
    <property type="component" value="Chromosome 4"/>
</dbReference>
<dbReference type="Pfam" id="PF15365">
    <property type="entry name" value="PNRC"/>
    <property type="match status" value="1"/>
</dbReference>
<organism evidence="2 3">
    <name type="scientific">Venturia effusa</name>
    <dbReference type="NCBI Taxonomy" id="50376"/>
    <lineage>
        <taxon>Eukaryota</taxon>
        <taxon>Fungi</taxon>
        <taxon>Dikarya</taxon>
        <taxon>Ascomycota</taxon>
        <taxon>Pezizomycotina</taxon>
        <taxon>Dothideomycetes</taxon>
        <taxon>Pleosporomycetidae</taxon>
        <taxon>Venturiales</taxon>
        <taxon>Venturiaceae</taxon>
        <taxon>Venturia</taxon>
    </lineage>
</organism>
<evidence type="ECO:0000313" key="3">
    <source>
        <dbReference type="Proteomes" id="UP000316270"/>
    </source>
</evidence>
<dbReference type="InterPro" id="IPR028322">
    <property type="entry name" value="PNRC-like_rgn"/>
</dbReference>
<feature type="region of interest" description="Disordered" evidence="1">
    <location>
        <begin position="263"/>
        <end position="283"/>
    </location>
</feature>
<feature type="compositionally biased region" description="Polar residues" evidence="1">
    <location>
        <begin position="23"/>
        <end position="32"/>
    </location>
</feature>
<dbReference type="GO" id="GO:0016071">
    <property type="term" value="P:mRNA metabolic process"/>
    <property type="evidence" value="ECO:0007669"/>
    <property type="project" value="UniProtKB-ARBA"/>
</dbReference>
<feature type="compositionally biased region" description="Low complexity" evidence="1">
    <location>
        <begin position="198"/>
        <end position="210"/>
    </location>
</feature>
<dbReference type="OrthoDB" id="2142961at2759"/>
<feature type="compositionally biased region" description="Polar residues" evidence="1">
    <location>
        <begin position="1"/>
        <end position="12"/>
    </location>
</feature>
<dbReference type="EMBL" id="CP042188">
    <property type="protein sequence ID" value="QDS70571.1"/>
    <property type="molecule type" value="Genomic_DNA"/>
</dbReference>
<feature type="compositionally biased region" description="Basic and acidic residues" evidence="1">
    <location>
        <begin position="215"/>
        <end position="232"/>
    </location>
</feature>
<feature type="compositionally biased region" description="Polar residues" evidence="1">
    <location>
        <begin position="383"/>
        <end position="400"/>
    </location>
</feature>
<feature type="compositionally biased region" description="Polar residues" evidence="1">
    <location>
        <begin position="108"/>
        <end position="142"/>
    </location>
</feature>
<feature type="compositionally biased region" description="Polar residues" evidence="1">
    <location>
        <begin position="175"/>
        <end position="188"/>
    </location>
</feature>
<feature type="region of interest" description="Disordered" evidence="1">
    <location>
        <begin position="1"/>
        <end position="246"/>
    </location>
</feature>
<dbReference type="AlphaFoldDB" id="A0A517L4M7"/>
<evidence type="ECO:0000313" key="2">
    <source>
        <dbReference type="EMBL" id="QDS70571.1"/>
    </source>
</evidence>
<reference evidence="2 3" key="1">
    <citation type="submission" date="2019-07" db="EMBL/GenBank/DDBJ databases">
        <title>Finished genome of Venturia effusa.</title>
        <authorList>
            <person name="Young C.A."/>
            <person name="Cox M.P."/>
            <person name="Ganley A.R.D."/>
            <person name="David W.J."/>
        </authorList>
    </citation>
    <scope>NUCLEOTIDE SEQUENCE [LARGE SCALE GENOMIC DNA]</scope>
    <source>
        <strain evidence="3">albino</strain>
    </source>
</reference>
<sequence>MSGTAPPQSRTPRASRHKHSKSAVPTTDNESVNPAHKYHQKQSRNNTAGKPVDPAWQHDSSALTEGYFNDNGEFVVPPNFLAMTGNPDYGSPQAQQPGGKRTVKKQARTMNNHLQPNGNQSPQPTRHQNDQQHQSHLFSSHAITPAKTSAAYAGPTWNASPAPSALPVPKFFSKSMPQETSPATLQTRLDQESEQSDSAESPALAEAVAAMPTPPRHDDSPLDFLFRKDKEQKSKRKSTWNGALGFTPTRPSIGSFNTEPQRLTDWTSNHGIGASNQNQYGSNESNKEQFMMELDASNASPAFPKASPRPILNDRMSSAPSAVPQNAASPYQNTLLNGQLPMYGSPSHGNSTSSLMASPGQQHFGDRLPDASASPFYRGPQEPTRSAITSPMSRSPTQHRQNLHYGNRNLGPLFQAAKQDSDRHVSSLRQEVRSPRVAELPGNDASHFSHHGIVSTNRQNSINSDQVVRDYLLAQTPTSLPMIELPQEQFSNAPPPPGSVDLDAHVRPQSHCGQYSAPTGPNLSRFPTPAKFNAKSIEDDLKRMLKLSLTSNSFDSPGVH</sequence>
<keyword evidence="3" id="KW-1185">Reference proteome</keyword>